<dbReference type="InterPro" id="IPR000683">
    <property type="entry name" value="Gfo/Idh/MocA-like_OxRdtase_N"/>
</dbReference>
<dbReference type="OrthoDB" id="179913at2"/>
<dbReference type="PANTHER" id="PTHR43377">
    <property type="entry name" value="BILIVERDIN REDUCTASE A"/>
    <property type="match status" value="1"/>
</dbReference>
<dbReference type="PANTHER" id="PTHR43377:SF1">
    <property type="entry name" value="BILIVERDIN REDUCTASE A"/>
    <property type="match status" value="1"/>
</dbReference>
<gene>
    <name evidence="3" type="primary">iolG_6</name>
    <name evidence="3" type="ORF">Poly30_34070</name>
</gene>
<reference evidence="3 4" key="1">
    <citation type="submission" date="2019-02" db="EMBL/GenBank/DDBJ databases">
        <title>Deep-cultivation of Planctomycetes and their phenomic and genomic characterization uncovers novel biology.</title>
        <authorList>
            <person name="Wiegand S."/>
            <person name="Jogler M."/>
            <person name="Boedeker C."/>
            <person name="Pinto D."/>
            <person name="Vollmers J."/>
            <person name="Rivas-Marin E."/>
            <person name="Kohn T."/>
            <person name="Peeters S.H."/>
            <person name="Heuer A."/>
            <person name="Rast P."/>
            <person name="Oberbeckmann S."/>
            <person name="Bunk B."/>
            <person name="Jeske O."/>
            <person name="Meyerdierks A."/>
            <person name="Storesund J.E."/>
            <person name="Kallscheuer N."/>
            <person name="Luecker S."/>
            <person name="Lage O.M."/>
            <person name="Pohl T."/>
            <person name="Merkel B.J."/>
            <person name="Hornburger P."/>
            <person name="Mueller R.-W."/>
            <person name="Bruemmer F."/>
            <person name="Labrenz M."/>
            <person name="Spormann A.M."/>
            <person name="Op den Camp H."/>
            <person name="Overmann J."/>
            <person name="Amann R."/>
            <person name="Jetten M.S.M."/>
            <person name="Mascher T."/>
            <person name="Medema M.H."/>
            <person name="Devos D.P."/>
            <person name="Kaster A.-K."/>
            <person name="Ovreas L."/>
            <person name="Rohde M."/>
            <person name="Galperin M.Y."/>
            <person name="Jogler C."/>
        </authorList>
    </citation>
    <scope>NUCLEOTIDE SEQUENCE [LARGE SCALE GENOMIC DNA]</scope>
    <source>
        <strain evidence="3 4">Poly30</strain>
    </source>
</reference>
<dbReference type="RefSeq" id="WP_145199538.1">
    <property type="nucleotide sequence ID" value="NZ_CP036434.1"/>
</dbReference>
<dbReference type="EC" id="1.1.1.18" evidence="3"/>
<feature type="domain" description="Gfo/Idh/MocA-like oxidoreductase N-terminal" evidence="1">
    <location>
        <begin position="4"/>
        <end position="122"/>
    </location>
</feature>
<evidence type="ECO:0000313" key="4">
    <source>
        <dbReference type="Proteomes" id="UP000320390"/>
    </source>
</evidence>
<dbReference type="InterPro" id="IPR036291">
    <property type="entry name" value="NAD(P)-bd_dom_sf"/>
</dbReference>
<keyword evidence="4" id="KW-1185">Reference proteome</keyword>
<evidence type="ECO:0000259" key="1">
    <source>
        <dbReference type="Pfam" id="PF01408"/>
    </source>
</evidence>
<dbReference type="InterPro" id="IPR055170">
    <property type="entry name" value="GFO_IDH_MocA-like_dom"/>
</dbReference>
<dbReference type="InterPro" id="IPR051450">
    <property type="entry name" value="Gfo/Idh/MocA_Oxidoreductases"/>
</dbReference>
<dbReference type="Pfam" id="PF01408">
    <property type="entry name" value="GFO_IDH_MocA"/>
    <property type="match status" value="1"/>
</dbReference>
<dbReference type="SUPFAM" id="SSF51735">
    <property type="entry name" value="NAD(P)-binding Rossmann-fold domains"/>
    <property type="match status" value="1"/>
</dbReference>
<dbReference type="Gene3D" id="3.30.360.10">
    <property type="entry name" value="Dihydrodipicolinate Reductase, domain 2"/>
    <property type="match status" value="1"/>
</dbReference>
<protein>
    <submittedName>
        <fullName evidence="3">Inositol 2-dehydrogenase</fullName>
        <ecNumber evidence="3">1.1.1.18</ecNumber>
    </submittedName>
</protein>
<organism evidence="3 4">
    <name type="scientific">Saltatorellus ferox</name>
    <dbReference type="NCBI Taxonomy" id="2528018"/>
    <lineage>
        <taxon>Bacteria</taxon>
        <taxon>Pseudomonadati</taxon>
        <taxon>Planctomycetota</taxon>
        <taxon>Planctomycetia</taxon>
        <taxon>Planctomycetia incertae sedis</taxon>
        <taxon>Saltatorellus</taxon>
    </lineage>
</organism>
<evidence type="ECO:0000313" key="3">
    <source>
        <dbReference type="EMBL" id="QDV07874.1"/>
    </source>
</evidence>
<dbReference type="Proteomes" id="UP000320390">
    <property type="component" value="Chromosome"/>
</dbReference>
<dbReference type="GO" id="GO:0000166">
    <property type="term" value="F:nucleotide binding"/>
    <property type="evidence" value="ECO:0007669"/>
    <property type="project" value="InterPro"/>
</dbReference>
<keyword evidence="3" id="KW-0560">Oxidoreductase</keyword>
<name>A0A518EUZ0_9BACT</name>
<feature type="domain" description="GFO/IDH/MocA-like oxidoreductase" evidence="2">
    <location>
        <begin position="132"/>
        <end position="264"/>
    </location>
</feature>
<accession>A0A518EUZ0</accession>
<proteinExistence type="predicted"/>
<dbReference type="GO" id="GO:0050112">
    <property type="term" value="F:inositol 2-dehydrogenase (NAD+) activity"/>
    <property type="evidence" value="ECO:0007669"/>
    <property type="project" value="UniProtKB-EC"/>
</dbReference>
<dbReference type="AlphaFoldDB" id="A0A518EUZ0"/>
<dbReference type="SUPFAM" id="SSF55347">
    <property type="entry name" value="Glyceraldehyde-3-phosphate dehydrogenase-like, C-terminal domain"/>
    <property type="match status" value="1"/>
</dbReference>
<evidence type="ECO:0000259" key="2">
    <source>
        <dbReference type="Pfam" id="PF22725"/>
    </source>
</evidence>
<sequence>MSDLNVGIVGLGAVAGAHIETFRSVEGGSVTGVSSRRPQDPAQLEKTYGVPLRPYASYEEMLADPDIHVIDICTPHSLHADQAVQAAEAGKHLIVEKPVATNFADCERVAAAIKANGVQAMVCFEVRFSAQFRMIRAILDEGLIGDVHYAEVDYYHGIGPWYGQFPWNVKKDIGTSSLATAGCHALDALLFLMAGSDGKSADISEVTSYSTKSKSEIFAPYEYDTSQVSILRFADGRAAKCASIVDCLQPYYFHVHLVGSHGSILDNKFYSHKLHGMDKDKWSTLETHLIDSGAVKDHPYQPQFQAFVDATKAGKPMPWTDFETALTTHRVMFAADQSAIEGRSIQLG</sequence>
<dbReference type="Gene3D" id="3.40.50.720">
    <property type="entry name" value="NAD(P)-binding Rossmann-like Domain"/>
    <property type="match status" value="1"/>
</dbReference>
<dbReference type="EMBL" id="CP036434">
    <property type="protein sequence ID" value="QDV07874.1"/>
    <property type="molecule type" value="Genomic_DNA"/>
</dbReference>
<dbReference type="Pfam" id="PF22725">
    <property type="entry name" value="GFO_IDH_MocA_C3"/>
    <property type="match status" value="1"/>
</dbReference>